<protein>
    <submittedName>
        <fullName evidence="1">Uncharacterized protein</fullName>
    </submittedName>
</protein>
<dbReference type="Proteomes" id="UP000814140">
    <property type="component" value="Unassembled WGS sequence"/>
</dbReference>
<gene>
    <name evidence="1" type="ORF">BV25DRAFT_301361</name>
</gene>
<name>A0ACB8T806_9AGAM</name>
<dbReference type="EMBL" id="MU277199">
    <property type="protein sequence ID" value="KAI0064283.1"/>
    <property type="molecule type" value="Genomic_DNA"/>
</dbReference>
<organism evidence="1 2">
    <name type="scientific">Artomyces pyxidatus</name>
    <dbReference type="NCBI Taxonomy" id="48021"/>
    <lineage>
        <taxon>Eukaryota</taxon>
        <taxon>Fungi</taxon>
        <taxon>Dikarya</taxon>
        <taxon>Basidiomycota</taxon>
        <taxon>Agaricomycotina</taxon>
        <taxon>Agaricomycetes</taxon>
        <taxon>Russulales</taxon>
        <taxon>Auriscalpiaceae</taxon>
        <taxon>Artomyces</taxon>
    </lineage>
</organism>
<reference evidence="1" key="2">
    <citation type="journal article" date="2022" name="New Phytol.">
        <title>Evolutionary transition to the ectomycorrhizal habit in the genomes of a hyperdiverse lineage of mushroom-forming fungi.</title>
        <authorList>
            <person name="Looney B."/>
            <person name="Miyauchi S."/>
            <person name="Morin E."/>
            <person name="Drula E."/>
            <person name="Courty P.E."/>
            <person name="Kohler A."/>
            <person name="Kuo A."/>
            <person name="LaButti K."/>
            <person name="Pangilinan J."/>
            <person name="Lipzen A."/>
            <person name="Riley R."/>
            <person name="Andreopoulos W."/>
            <person name="He G."/>
            <person name="Johnson J."/>
            <person name="Nolan M."/>
            <person name="Tritt A."/>
            <person name="Barry K.W."/>
            <person name="Grigoriev I.V."/>
            <person name="Nagy L.G."/>
            <person name="Hibbett D."/>
            <person name="Henrissat B."/>
            <person name="Matheny P.B."/>
            <person name="Labbe J."/>
            <person name="Martin F.M."/>
        </authorList>
    </citation>
    <scope>NUCLEOTIDE SEQUENCE</scope>
    <source>
        <strain evidence="1">HHB10654</strain>
    </source>
</reference>
<proteinExistence type="predicted"/>
<accession>A0ACB8T806</accession>
<reference evidence="1" key="1">
    <citation type="submission" date="2021-03" db="EMBL/GenBank/DDBJ databases">
        <authorList>
            <consortium name="DOE Joint Genome Institute"/>
            <person name="Ahrendt S."/>
            <person name="Looney B.P."/>
            <person name="Miyauchi S."/>
            <person name="Morin E."/>
            <person name="Drula E."/>
            <person name="Courty P.E."/>
            <person name="Chicoki N."/>
            <person name="Fauchery L."/>
            <person name="Kohler A."/>
            <person name="Kuo A."/>
            <person name="Labutti K."/>
            <person name="Pangilinan J."/>
            <person name="Lipzen A."/>
            <person name="Riley R."/>
            <person name="Andreopoulos W."/>
            <person name="He G."/>
            <person name="Johnson J."/>
            <person name="Barry K.W."/>
            <person name="Grigoriev I.V."/>
            <person name="Nagy L."/>
            <person name="Hibbett D."/>
            <person name="Henrissat B."/>
            <person name="Matheny P.B."/>
            <person name="Labbe J."/>
            <person name="Martin F."/>
        </authorList>
    </citation>
    <scope>NUCLEOTIDE SEQUENCE</scope>
    <source>
        <strain evidence="1">HHB10654</strain>
    </source>
</reference>
<evidence type="ECO:0000313" key="2">
    <source>
        <dbReference type="Proteomes" id="UP000814140"/>
    </source>
</evidence>
<keyword evidence="2" id="KW-1185">Reference proteome</keyword>
<evidence type="ECO:0000313" key="1">
    <source>
        <dbReference type="EMBL" id="KAI0064283.1"/>
    </source>
</evidence>
<sequence length="213" mass="23483">MSVYSLSGHIYDDDDAKSAAGTEYLISQYPREVRYSQPETQSIEYGLAVYGADALDTRKSHSSASDNLPNVQPFRDPYQSYGSSSLSSDHAKHNSSYDCPDYARMASDPKHNRDGYDTRSSESPRGSGNSHVDSGYRDDPQSPYHLGEPVRPVLGYTSRSSVSSYGSAPSASSWQCRLPGCDLPSTVDPNTGEQMEYCSEVHRTYVQFLLCIS</sequence>
<comment type="caution">
    <text evidence="1">The sequence shown here is derived from an EMBL/GenBank/DDBJ whole genome shotgun (WGS) entry which is preliminary data.</text>
</comment>